<keyword evidence="3" id="KW-0949">S-adenosyl-L-methionine</keyword>
<protein>
    <submittedName>
        <fullName evidence="5">Queuosine biosynthesis protein</fullName>
    </submittedName>
</protein>
<evidence type="ECO:0000313" key="6">
    <source>
        <dbReference type="Proteomes" id="UP000612362"/>
    </source>
</evidence>
<dbReference type="EMBL" id="BNJF01000002">
    <property type="protein sequence ID" value="GHO46525.1"/>
    <property type="molecule type" value="Genomic_DNA"/>
</dbReference>
<dbReference type="InterPro" id="IPR042119">
    <property type="entry name" value="QueA_dom2"/>
</dbReference>
<dbReference type="Gene3D" id="3.40.1780.10">
    <property type="entry name" value="QueA-like"/>
    <property type="match status" value="1"/>
</dbReference>
<evidence type="ECO:0000256" key="3">
    <source>
        <dbReference type="ARBA" id="ARBA00022691"/>
    </source>
</evidence>
<dbReference type="Pfam" id="PF02547">
    <property type="entry name" value="Queuosine_synth"/>
    <property type="match status" value="1"/>
</dbReference>
<gene>
    <name evidence="5" type="ORF">KSX_46880</name>
</gene>
<name>A0A8J3MSV6_9CHLR</name>
<keyword evidence="6" id="KW-1185">Reference proteome</keyword>
<keyword evidence="2" id="KW-0808">Transferase</keyword>
<dbReference type="GO" id="GO:0051075">
    <property type="term" value="F:S-adenosylmethionine:tRNA ribosyltransferase-isomerase activity"/>
    <property type="evidence" value="ECO:0007669"/>
    <property type="project" value="TreeGrafter"/>
</dbReference>
<reference evidence="5" key="1">
    <citation type="submission" date="2020-10" db="EMBL/GenBank/DDBJ databases">
        <title>Taxonomic study of unclassified bacteria belonging to the class Ktedonobacteria.</title>
        <authorList>
            <person name="Yabe S."/>
            <person name="Wang C.M."/>
            <person name="Zheng Y."/>
            <person name="Sakai Y."/>
            <person name="Cavaletti L."/>
            <person name="Monciardini P."/>
            <person name="Donadio S."/>
        </authorList>
    </citation>
    <scope>NUCLEOTIDE SEQUENCE</scope>
    <source>
        <strain evidence="5">SOSP1-1</strain>
    </source>
</reference>
<evidence type="ECO:0000256" key="2">
    <source>
        <dbReference type="ARBA" id="ARBA00022679"/>
    </source>
</evidence>
<dbReference type="AlphaFoldDB" id="A0A8J3MSV6"/>
<dbReference type="InterPro" id="IPR003699">
    <property type="entry name" value="QueA"/>
</dbReference>
<sequence length="370" mass="41141">MTQSQILTCPLHNTTQPIPSSLDFELPVELEATMPPEARGLARDDVRLMVSYRSDNHVVHGSFRDIENALLPGDMLVINTSGTMNAALKTTRVDGTPLELHLSTRLPAGLWIVEVRQPHGKSTRPFFDLKAGESLRLPQGASLNILTPYRDDAGGRVQQKSRLWIATLDLAQSLQPYLDLNGFPIRYSYVQEEWPLHYYQTVYVTEKGSAEMPSAGRAFTSELLTRLVARGVQIVPLLLHTGVSSLEEHEPPYEEFYRVPVETARSVNAARQTGKRIIAVGTTVVRALETVTDGDGVTHPGEGWTRLVITPGRGIHAVNALLTGLHEPRASHLLMLEALAGSEHLQVTYREALSQRYLWHEFGDLHLMLP</sequence>
<dbReference type="Gene3D" id="2.40.10.240">
    <property type="entry name" value="QueA-like"/>
    <property type="match status" value="1"/>
</dbReference>
<keyword evidence="4" id="KW-0671">Queuosine biosynthesis</keyword>
<proteinExistence type="predicted"/>
<evidence type="ECO:0000313" key="5">
    <source>
        <dbReference type="EMBL" id="GHO46525.1"/>
    </source>
</evidence>
<keyword evidence="1" id="KW-0963">Cytoplasm</keyword>
<dbReference type="PANTHER" id="PTHR30307:SF0">
    <property type="entry name" value="S-ADENOSYLMETHIONINE:TRNA RIBOSYLTRANSFERASE-ISOMERASE"/>
    <property type="match status" value="1"/>
</dbReference>
<organism evidence="5 6">
    <name type="scientific">Ktedonospora formicarum</name>
    <dbReference type="NCBI Taxonomy" id="2778364"/>
    <lineage>
        <taxon>Bacteria</taxon>
        <taxon>Bacillati</taxon>
        <taxon>Chloroflexota</taxon>
        <taxon>Ktedonobacteria</taxon>
        <taxon>Ktedonobacterales</taxon>
        <taxon>Ktedonobacteraceae</taxon>
        <taxon>Ktedonospora</taxon>
    </lineage>
</organism>
<dbReference type="SUPFAM" id="SSF111337">
    <property type="entry name" value="QueA-like"/>
    <property type="match status" value="1"/>
</dbReference>
<evidence type="ECO:0000256" key="1">
    <source>
        <dbReference type="ARBA" id="ARBA00022490"/>
    </source>
</evidence>
<dbReference type="InterPro" id="IPR042118">
    <property type="entry name" value="QueA_dom1"/>
</dbReference>
<dbReference type="RefSeq" id="WP_220195898.1">
    <property type="nucleotide sequence ID" value="NZ_BNJF01000002.1"/>
</dbReference>
<comment type="caution">
    <text evidence="5">The sequence shown here is derived from an EMBL/GenBank/DDBJ whole genome shotgun (WGS) entry which is preliminary data.</text>
</comment>
<evidence type="ECO:0000256" key="4">
    <source>
        <dbReference type="ARBA" id="ARBA00022785"/>
    </source>
</evidence>
<dbReference type="InterPro" id="IPR036100">
    <property type="entry name" value="QueA_sf"/>
</dbReference>
<dbReference type="GO" id="GO:0008616">
    <property type="term" value="P:tRNA queuosine(34) biosynthetic process"/>
    <property type="evidence" value="ECO:0007669"/>
    <property type="project" value="UniProtKB-KW"/>
</dbReference>
<dbReference type="PANTHER" id="PTHR30307">
    <property type="entry name" value="S-ADENOSYLMETHIONINE:TRNA RIBOSYLTRANSFERASE-ISOMERASE"/>
    <property type="match status" value="1"/>
</dbReference>
<accession>A0A8J3MSV6</accession>
<dbReference type="Proteomes" id="UP000612362">
    <property type="component" value="Unassembled WGS sequence"/>
</dbReference>